<sequence>MENIRIAFVKSSVYQDLWVTDITNNYIDIFKSTIMRCPPIGLAEHFSADFIIVKDTNDYPCNINKNVLALEYYHTVQFSTNLRFPTSPFLDETYNGGITIDSISHNVDDIEWSKYNIVICINTCIPERVIEKYESILWCYFVGENDDIYVNQIISKYDCILNQDVCKPNLPWFSIGFPYSFVGPYTIENLVNKVSNVNILKNGVFQEINNTRDRPVLNPHPEFLQIERECNMPIILHSQNIVENIKRICQSKYFVKLFGRVIRGNGILEVISAGTLVLINKNLIMFRNLIPDECHVESVQDIINKIHYFENNESEYKRLIDLQRENLSTYYFKKPINDLIDKYYVKQTTFISQ</sequence>
<proteinExistence type="predicted"/>
<organism evidence="1">
    <name type="scientific">viral metagenome</name>
    <dbReference type="NCBI Taxonomy" id="1070528"/>
    <lineage>
        <taxon>unclassified sequences</taxon>
        <taxon>metagenomes</taxon>
        <taxon>organismal metagenomes</taxon>
    </lineage>
</organism>
<dbReference type="AlphaFoldDB" id="A0A6C0EQC4"/>
<evidence type="ECO:0008006" key="2">
    <source>
        <dbReference type="Google" id="ProtNLM"/>
    </source>
</evidence>
<reference evidence="1" key="1">
    <citation type="journal article" date="2020" name="Nature">
        <title>Giant virus diversity and host interactions through global metagenomics.</title>
        <authorList>
            <person name="Schulz F."/>
            <person name="Roux S."/>
            <person name="Paez-Espino D."/>
            <person name="Jungbluth S."/>
            <person name="Walsh D.A."/>
            <person name="Denef V.J."/>
            <person name="McMahon K.D."/>
            <person name="Konstantinidis K.T."/>
            <person name="Eloe-Fadrosh E.A."/>
            <person name="Kyrpides N.C."/>
            <person name="Woyke T."/>
        </authorList>
    </citation>
    <scope>NUCLEOTIDE SEQUENCE</scope>
    <source>
        <strain evidence="1">GVMAG-M-3300009155-2</strain>
    </source>
</reference>
<accession>A0A6C0EQC4</accession>
<name>A0A6C0EQC4_9ZZZZ</name>
<protein>
    <recommendedName>
        <fullName evidence="2">Glycosyltransferase</fullName>
    </recommendedName>
</protein>
<evidence type="ECO:0000313" key="1">
    <source>
        <dbReference type="EMBL" id="QHT31396.1"/>
    </source>
</evidence>
<dbReference type="EMBL" id="MN738919">
    <property type="protein sequence ID" value="QHT31396.1"/>
    <property type="molecule type" value="Genomic_DNA"/>
</dbReference>